<dbReference type="AlphaFoldDB" id="A0A3D8MCD0"/>
<accession>A0A3D8MCD0</accession>
<feature type="signal peptide" evidence="2">
    <location>
        <begin position="1"/>
        <end position="26"/>
    </location>
</feature>
<keyword evidence="1" id="KW-0175">Coiled coil</keyword>
<gene>
    <name evidence="3" type="ORF">DXV75_04120</name>
</gene>
<dbReference type="RefSeq" id="WP_115592114.1">
    <property type="nucleotide sequence ID" value="NZ_QRHA01000002.1"/>
</dbReference>
<sequence>MTKRMNRIAKQAGLSVVLSACLSAHAFSADMKELNQELEIMTGVLDTVLKQHSKRQEVRYRKLDATYLLNQGVVFEVTTTDTSAGWGGWSEIMSLIPPAPLAHISIMDGDEDIEIVQEWESIAENAIREVEESFRETHEELRELRDRSREMAWERRELDRQKRDLEFELRQAQDKRQKEIREDLNELEQELAQLDSKEREIKQHADEIEQRQQAKLEQQKQAQQQAYKTFLANFESSIGDALCRFGAGLRELPDNEHISFVLKDFSLTTQGRERNDRVYVFSKSKVKQCASEKIDESKLLASAQVYEF</sequence>
<evidence type="ECO:0000256" key="2">
    <source>
        <dbReference type="SAM" id="SignalP"/>
    </source>
</evidence>
<evidence type="ECO:0000256" key="1">
    <source>
        <dbReference type="SAM" id="Coils"/>
    </source>
</evidence>
<dbReference type="OrthoDB" id="7061952at2"/>
<dbReference type="PROSITE" id="PS51257">
    <property type="entry name" value="PROKAR_LIPOPROTEIN"/>
    <property type="match status" value="1"/>
</dbReference>
<protein>
    <submittedName>
        <fullName evidence="3">Uncharacterized protein</fullName>
    </submittedName>
</protein>
<comment type="caution">
    <text evidence="3">The sequence shown here is derived from an EMBL/GenBank/DDBJ whole genome shotgun (WGS) entry which is preliminary data.</text>
</comment>
<dbReference type="Proteomes" id="UP000256561">
    <property type="component" value="Unassembled WGS sequence"/>
</dbReference>
<feature type="chain" id="PRO_5017752408" evidence="2">
    <location>
        <begin position="27"/>
        <end position="308"/>
    </location>
</feature>
<evidence type="ECO:0000313" key="4">
    <source>
        <dbReference type="Proteomes" id="UP000256561"/>
    </source>
</evidence>
<feature type="coiled-coil region" evidence="1">
    <location>
        <begin position="116"/>
        <end position="225"/>
    </location>
</feature>
<keyword evidence="4" id="KW-1185">Reference proteome</keyword>
<name>A0A3D8MCD0_9ALTE</name>
<keyword evidence="2" id="KW-0732">Signal</keyword>
<reference evidence="4" key="1">
    <citation type="submission" date="2018-08" db="EMBL/GenBank/DDBJ databases">
        <authorList>
            <person name="Zhang J."/>
            <person name="Du Z.-J."/>
        </authorList>
    </citation>
    <scope>NUCLEOTIDE SEQUENCE [LARGE SCALE GENOMIC DNA]</scope>
    <source>
        <strain evidence="4">KCTC 52655</strain>
    </source>
</reference>
<dbReference type="EMBL" id="QRHA01000002">
    <property type="protein sequence ID" value="RDV28156.1"/>
    <property type="molecule type" value="Genomic_DNA"/>
</dbReference>
<proteinExistence type="predicted"/>
<organism evidence="3 4">
    <name type="scientific">Alteromonas aestuariivivens</name>
    <dbReference type="NCBI Taxonomy" id="1938339"/>
    <lineage>
        <taxon>Bacteria</taxon>
        <taxon>Pseudomonadati</taxon>
        <taxon>Pseudomonadota</taxon>
        <taxon>Gammaproteobacteria</taxon>
        <taxon>Alteromonadales</taxon>
        <taxon>Alteromonadaceae</taxon>
        <taxon>Alteromonas/Salinimonas group</taxon>
        <taxon>Alteromonas</taxon>
    </lineage>
</organism>
<evidence type="ECO:0000313" key="3">
    <source>
        <dbReference type="EMBL" id="RDV28156.1"/>
    </source>
</evidence>